<dbReference type="Pfam" id="PF04773">
    <property type="entry name" value="FecR"/>
    <property type="match status" value="1"/>
</dbReference>
<dbReference type="EMBL" id="NEVT01000008">
    <property type="protein sequence ID" value="OZI72769.1"/>
    <property type="molecule type" value="Genomic_DNA"/>
</dbReference>
<dbReference type="PANTHER" id="PTHR30273:SF2">
    <property type="entry name" value="PROTEIN FECR"/>
    <property type="match status" value="1"/>
</dbReference>
<dbReference type="InterPro" id="IPR006860">
    <property type="entry name" value="FecR"/>
</dbReference>
<feature type="domain" description="FecR protein" evidence="1">
    <location>
        <begin position="117"/>
        <end position="208"/>
    </location>
</feature>
<dbReference type="RefSeq" id="WP_283162980.1">
    <property type="nucleotide sequence ID" value="NZ_NEVT01000008.1"/>
</dbReference>
<dbReference type="Proteomes" id="UP000215633">
    <property type="component" value="Unassembled WGS sequence"/>
</dbReference>
<feature type="domain" description="FecR N-terminal" evidence="2">
    <location>
        <begin position="21"/>
        <end position="62"/>
    </location>
</feature>
<dbReference type="Pfam" id="PF16220">
    <property type="entry name" value="DUF4880"/>
    <property type="match status" value="1"/>
</dbReference>
<evidence type="ECO:0000313" key="3">
    <source>
        <dbReference type="EMBL" id="OZI72769.1"/>
    </source>
</evidence>
<organism evidence="3 4">
    <name type="scientific">Bordetella genomosp. 2</name>
    <dbReference type="NCBI Taxonomy" id="1983456"/>
    <lineage>
        <taxon>Bacteria</taxon>
        <taxon>Pseudomonadati</taxon>
        <taxon>Pseudomonadota</taxon>
        <taxon>Betaproteobacteria</taxon>
        <taxon>Burkholderiales</taxon>
        <taxon>Alcaligenaceae</taxon>
        <taxon>Bordetella</taxon>
    </lineage>
</organism>
<evidence type="ECO:0000259" key="2">
    <source>
        <dbReference type="Pfam" id="PF16220"/>
    </source>
</evidence>
<dbReference type="Gene3D" id="2.60.120.1440">
    <property type="match status" value="1"/>
</dbReference>
<dbReference type="PIRSF" id="PIRSF018266">
    <property type="entry name" value="FecR"/>
    <property type="match status" value="1"/>
</dbReference>
<dbReference type="AlphaFoldDB" id="A0A261VFC0"/>
<comment type="caution">
    <text evidence="3">The sequence shown here is derived from an EMBL/GenBank/DDBJ whole genome shotgun (WGS) entry which is preliminary data.</text>
</comment>
<accession>A0A261VFC0</accession>
<dbReference type="InterPro" id="IPR032623">
    <property type="entry name" value="FecR_N"/>
</dbReference>
<sequence length="325" mass="35002">MHPGDAVEAGGEPPLDREAARAAARWLMRLQSGQASAADVRACDCWRARSAENERAWQRAQAISRALGLIPPALGMATLGRPAAKGRRATLKTLVALMMAPAAWGAWQAAPASWRADHRSAAGQRRDLRLADGSRLVLNTATAVDVDFSATAHAVWLREGEIYVEAAGPDLPLQVLTRLGGVSAHAARFALRLQAHRCQVEVTTGQVELRPARADARPVSLRAGQQAEFDASTVYPWRSADPRGPAWLRGLLHADAMRLDAFAAELDRYRPGVVRCDPAVAALRISGTFQLANTDGVLQALPALLPVRVRYVTPYWVTLGPADEA</sequence>
<gene>
    <name evidence="3" type="ORF">CAL24_21095</name>
</gene>
<reference evidence="4" key="1">
    <citation type="submission" date="2017-05" db="EMBL/GenBank/DDBJ databases">
        <title>Complete and WGS of Bordetella genogroups.</title>
        <authorList>
            <person name="Spilker T."/>
            <person name="Lipuma J."/>
        </authorList>
    </citation>
    <scope>NUCLEOTIDE SEQUENCE [LARGE SCALE GENOMIC DNA]</scope>
    <source>
        <strain evidence="4">AU8256</strain>
    </source>
</reference>
<dbReference type="GO" id="GO:0016989">
    <property type="term" value="F:sigma factor antagonist activity"/>
    <property type="evidence" value="ECO:0007669"/>
    <property type="project" value="TreeGrafter"/>
</dbReference>
<keyword evidence="4" id="KW-1185">Reference proteome</keyword>
<protein>
    <submittedName>
        <fullName evidence="3">Fe2+-dicitrate sensor, membrane component</fullName>
    </submittedName>
</protein>
<name>A0A261VFC0_9BORD</name>
<evidence type="ECO:0000313" key="4">
    <source>
        <dbReference type="Proteomes" id="UP000215633"/>
    </source>
</evidence>
<proteinExistence type="predicted"/>
<evidence type="ECO:0000259" key="1">
    <source>
        <dbReference type="Pfam" id="PF04773"/>
    </source>
</evidence>
<dbReference type="InterPro" id="IPR012373">
    <property type="entry name" value="Ferrdict_sens_TM"/>
</dbReference>
<dbReference type="PANTHER" id="PTHR30273">
    <property type="entry name" value="PERIPLASMIC SIGNAL SENSOR AND SIGMA FACTOR ACTIVATOR FECR-RELATED"/>
    <property type="match status" value="1"/>
</dbReference>